<feature type="compositionally biased region" description="Polar residues" evidence="1">
    <location>
        <begin position="518"/>
        <end position="527"/>
    </location>
</feature>
<organism evidence="3 4">
    <name type="scientific">Eumeta variegata</name>
    <name type="common">Bagworm moth</name>
    <name type="synonym">Eumeta japonica</name>
    <dbReference type="NCBI Taxonomy" id="151549"/>
    <lineage>
        <taxon>Eukaryota</taxon>
        <taxon>Metazoa</taxon>
        <taxon>Ecdysozoa</taxon>
        <taxon>Arthropoda</taxon>
        <taxon>Hexapoda</taxon>
        <taxon>Insecta</taxon>
        <taxon>Pterygota</taxon>
        <taxon>Neoptera</taxon>
        <taxon>Endopterygota</taxon>
        <taxon>Lepidoptera</taxon>
        <taxon>Glossata</taxon>
        <taxon>Ditrysia</taxon>
        <taxon>Tineoidea</taxon>
        <taxon>Psychidae</taxon>
        <taxon>Oiketicinae</taxon>
        <taxon>Eumeta</taxon>
    </lineage>
</organism>
<feature type="compositionally biased region" description="Polar residues" evidence="1">
    <location>
        <begin position="457"/>
        <end position="475"/>
    </location>
</feature>
<dbReference type="SUPFAM" id="SSF55785">
    <property type="entry name" value="PYP-like sensor domain (PAS domain)"/>
    <property type="match status" value="1"/>
</dbReference>
<feature type="domain" description="BHLH" evidence="2">
    <location>
        <begin position="130"/>
        <end position="183"/>
    </location>
</feature>
<comment type="caution">
    <text evidence="3">The sequence shown here is derived from an EMBL/GenBank/DDBJ whole genome shotgun (WGS) entry which is preliminary data.</text>
</comment>
<feature type="compositionally biased region" description="Polar residues" evidence="1">
    <location>
        <begin position="715"/>
        <end position="729"/>
    </location>
</feature>
<evidence type="ECO:0000313" key="4">
    <source>
        <dbReference type="Proteomes" id="UP000299102"/>
    </source>
</evidence>
<keyword evidence="4" id="KW-1185">Reference proteome</keyword>
<dbReference type="GO" id="GO:0045944">
    <property type="term" value="P:positive regulation of transcription by RNA polymerase II"/>
    <property type="evidence" value="ECO:0007669"/>
    <property type="project" value="TreeGrafter"/>
</dbReference>
<dbReference type="InterPro" id="IPR017426">
    <property type="entry name" value="Nuclear_rcpt_coactivator"/>
</dbReference>
<dbReference type="PROSITE" id="PS50888">
    <property type="entry name" value="BHLH"/>
    <property type="match status" value="1"/>
</dbReference>
<protein>
    <recommendedName>
        <fullName evidence="2">BHLH domain-containing protein</fullName>
    </recommendedName>
</protein>
<gene>
    <name evidence="3" type="ORF">EVAR_86361_1</name>
</gene>
<dbReference type="Proteomes" id="UP000299102">
    <property type="component" value="Unassembled WGS sequence"/>
</dbReference>
<feature type="region of interest" description="Disordered" evidence="1">
    <location>
        <begin position="864"/>
        <end position="919"/>
    </location>
</feature>
<dbReference type="GO" id="GO:0003713">
    <property type="term" value="F:transcription coactivator activity"/>
    <property type="evidence" value="ECO:0007669"/>
    <property type="project" value="InterPro"/>
</dbReference>
<dbReference type="Gene3D" id="3.30.450.20">
    <property type="entry name" value="PAS domain"/>
    <property type="match status" value="1"/>
</dbReference>
<feature type="compositionally biased region" description="Low complexity" evidence="1">
    <location>
        <begin position="730"/>
        <end position="754"/>
    </location>
</feature>
<feature type="region of interest" description="Disordered" evidence="1">
    <location>
        <begin position="1215"/>
        <end position="1250"/>
    </location>
</feature>
<accession>A0A4C1YBW0</accession>
<feature type="region of interest" description="Disordered" evidence="1">
    <location>
        <begin position="441"/>
        <end position="475"/>
    </location>
</feature>
<feature type="region of interest" description="Disordered" evidence="1">
    <location>
        <begin position="1045"/>
        <end position="1064"/>
    </location>
</feature>
<feature type="compositionally biased region" description="Basic and acidic residues" evidence="1">
    <location>
        <begin position="501"/>
        <end position="510"/>
    </location>
</feature>
<dbReference type="PANTHER" id="PTHR10684:SF4">
    <property type="entry name" value="TAIMAN, ISOFORM G"/>
    <property type="match status" value="1"/>
</dbReference>
<dbReference type="InterPro" id="IPR011598">
    <property type="entry name" value="bHLH_dom"/>
</dbReference>
<name>A0A4C1YBW0_EUMVA</name>
<proteinExistence type="predicted"/>
<evidence type="ECO:0000313" key="3">
    <source>
        <dbReference type="EMBL" id="GBP73841.1"/>
    </source>
</evidence>
<dbReference type="Gene3D" id="4.10.280.10">
    <property type="entry name" value="Helix-loop-helix DNA-binding domain"/>
    <property type="match status" value="1"/>
</dbReference>
<dbReference type="GO" id="GO:0016922">
    <property type="term" value="F:nuclear receptor binding"/>
    <property type="evidence" value="ECO:0007669"/>
    <property type="project" value="TreeGrafter"/>
</dbReference>
<dbReference type="Pfam" id="PF14598">
    <property type="entry name" value="PAS_11"/>
    <property type="match status" value="1"/>
</dbReference>
<feature type="region of interest" description="Disordered" evidence="1">
    <location>
        <begin position="499"/>
        <end position="638"/>
    </location>
</feature>
<dbReference type="GO" id="GO:0005634">
    <property type="term" value="C:nucleus"/>
    <property type="evidence" value="ECO:0007669"/>
    <property type="project" value="InterPro"/>
</dbReference>
<evidence type="ECO:0000259" key="2">
    <source>
        <dbReference type="PROSITE" id="PS50888"/>
    </source>
</evidence>
<feature type="region of interest" description="Disordered" evidence="1">
    <location>
        <begin position="710"/>
        <end position="757"/>
    </location>
</feature>
<dbReference type="STRING" id="151549.A0A4C1YBW0"/>
<reference evidence="3 4" key="1">
    <citation type="journal article" date="2019" name="Commun. Biol.">
        <title>The bagworm genome reveals a unique fibroin gene that provides high tensile strength.</title>
        <authorList>
            <person name="Kono N."/>
            <person name="Nakamura H."/>
            <person name="Ohtoshi R."/>
            <person name="Tomita M."/>
            <person name="Numata K."/>
            <person name="Arakawa K."/>
        </authorList>
    </citation>
    <scope>NUCLEOTIDE SEQUENCE [LARGE SCALE GENOMIC DNA]</scope>
</reference>
<dbReference type="GO" id="GO:0046983">
    <property type="term" value="F:protein dimerization activity"/>
    <property type="evidence" value="ECO:0007669"/>
    <property type="project" value="InterPro"/>
</dbReference>
<feature type="compositionally biased region" description="Low complexity" evidence="1">
    <location>
        <begin position="577"/>
        <end position="613"/>
    </location>
</feature>
<feature type="region of interest" description="Disordered" evidence="1">
    <location>
        <begin position="791"/>
        <end position="829"/>
    </location>
</feature>
<dbReference type="InterPro" id="IPR036638">
    <property type="entry name" value="HLH_DNA-bd_sf"/>
</dbReference>
<dbReference type="GO" id="GO:0032870">
    <property type="term" value="P:cellular response to hormone stimulus"/>
    <property type="evidence" value="ECO:0007669"/>
    <property type="project" value="TreeGrafter"/>
</dbReference>
<dbReference type="PANTHER" id="PTHR10684">
    <property type="entry name" value="NUCLEAR RECEPTOR COACTIVATOR"/>
    <property type="match status" value="1"/>
</dbReference>
<dbReference type="OrthoDB" id="10035882at2759"/>
<dbReference type="InterPro" id="IPR035965">
    <property type="entry name" value="PAS-like_dom_sf"/>
</dbReference>
<feature type="compositionally biased region" description="Polar residues" evidence="1">
    <location>
        <begin position="1050"/>
        <end position="1064"/>
    </location>
</feature>
<feature type="compositionally biased region" description="Polar residues" evidence="1">
    <location>
        <begin position="549"/>
        <end position="558"/>
    </location>
</feature>
<evidence type="ECO:0000256" key="1">
    <source>
        <dbReference type="SAM" id="MobiDB-lite"/>
    </source>
</evidence>
<feature type="compositionally biased region" description="Low complexity" evidence="1">
    <location>
        <begin position="1239"/>
        <end position="1250"/>
    </location>
</feature>
<dbReference type="EMBL" id="BGZK01001188">
    <property type="protein sequence ID" value="GBP73841.1"/>
    <property type="molecule type" value="Genomic_DNA"/>
</dbReference>
<sequence>MELCSVLRIDSGDLQPEDTWRGMQSKMSVTAPAKKIRKKSETKPQSQIRVVIRSLCAGPVSTCTHIQMSCDPFQLTYVFRRRFRVAGVRVFVFYSDPGPAVACDSGLDLDPGAAFKLIPITLPQKNLHSYTEKNKCNNEKRRRELENETINQLEELLGTCLAEVKQPDKNGIVREATRKIQEALRQHRECPHDCPARRAPAALPAAPLQAGEVTSTQQPPSSSIKFTDIADFIGVFIMLRKVQNFGWSAADVEKFQVINARFLTKGSAPTDNTGYAEVLIHAAPVQGSSPEEAGSVMCVIRRCDDASAALLPVDGGPPAIPPAHKQPGQIIFRLDCNYTILSCDLSGIDSGINQPSLIGARILDHIESSDQRRFETHLREAICPPAPPAISDPFRLRVAPDKPWIRLRAQSRLFRANPTSGEVDFIMSTHTILTDEDVNLLENNTNQPPIGGPLMTSVANGESSTSESRYTAASPTEHSQFSIDFDLDTWGHAFQFGDMSEDCKDRKDNISEGPLTPRTPQTPSDNTPGPPEHTEPNRLRTLLSKKPNNESGSTTSKNRILKDLLKQEDEDATSSETSAPHTPHTPLTPHTPQTPHTPAAAALSPLHSSQAHARPPPPSHPPHPHVHPHTSQPQSHHNNSDMLLRILNDKSDEDNEERRNSNENSRTVPQPSALLTQLLSNSNGPSSNGRSQDSSDIYLERLAGVKRKFEEPKGQPQNVKRATPEMQQVTSSAISVASSSTQSSTSSTPTTTSAGMSPLCQKNRILVSLLARQQPNPTTPLPLPNPILQPLVPRQRPPPPPPTKHHHLPNVLGTHTRPNNINGGGSVAGGSVSGGAGGAVSAGGVALETGSATQSHLQMVLQGSPRAYPSPATPHYANTAPHHSYPKPPLPTGATRSSASGGAGSGSNSGGVDNEIPNDQTLSDLLDEVIESMPDSDRNRHLRPDLLGSKEENAMINAIRQSLMQCEKDTKNSISSNAGPPPVYPVHSPGSCNMNSGLYSMGVSRTTDSPAMSSNAESARAIAIAEQHRARLLQLQRSQQLLVPPEAAEQPQTDLGSTINTLAPPNVSLTRTDYHHLYHPTNQIGSTYGTNKIAAPQQNPMLSRQLSGGYTAVNSGGGVGVGVGVAGGGAGAGAVGALAHRPAALHTPLTPHPQHPPHPPHQPLLNYHLGGYYEDGAGGYCPEYSRRAPLPHHDVAALSCEYRADERSDHLAHRHACPRHRERSGSAVVSGTGAGAPAGGASAAAGSGSATSEFVRNELRAVVGARSRSELHAPLPQPDLESLGMGFDIAPGTANLSALNIGIGCVGESVVYVVPYLGGGGVVGGRTTTATPKPWESHHTTTVSCGT</sequence>